<dbReference type="OMA" id="CTEINIT"/>
<protein>
    <submittedName>
        <fullName evidence="1">Uncharacterized protein</fullName>
    </submittedName>
</protein>
<keyword evidence="2" id="KW-1185">Reference proteome</keyword>
<reference evidence="1 2" key="1">
    <citation type="journal article" date="2016" name="Genome Biol. Evol.">
        <title>Divergent and convergent evolution of fungal pathogenicity.</title>
        <authorList>
            <person name="Shang Y."/>
            <person name="Xiao G."/>
            <person name="Zheng P."/>
            <person name="Cen K."/>
            <person name="Zhan S."/>
            <person name="Wang C."/>
        </authorList>
    </citation>
    <scope>NUCLEOTIDE SEQUENCE [LARGE SCALE GENOMIC DNA]</scope>
    <source>
        <strain evidence="1 2">RCEF 4871</strain>
    </source>
</reference>
<sequence>MVLNLKHISQPPTKPYNVVVRSYRDKTIDFLPTYVAESANVNHWLGKWESCTEINITNTSGATAVVLIEDSDWKIIVNGTITGGQKVQPVNGDKDFEVSITDEGKLRFHCLSGSWTNGPGDSFEVQLLPFQQ</sequence>
<dbReference type="Proteomes" id="UP000243498">
    <property type="component" value="Unassembled WGS sequence"/>
</dbReference>
<dbReference type="EMBL" id="AZHC01000052">
    <property type="protein sequence ID" value="OAA34480.1"/>
    <property type="molecule type" value="Genomic_DNA"/>
</dbReference>
<name>A0A166W9D9_METRR</name>
<accession>A0A166W9D9</accession>
<dbReference type="OrthoDB" id="4600558at2759"/>
<dbReference type="AlphaFoldDB" id="A0A166W9D9"/>
<proteinExistence type="predicted"/>
<comment type="caution">
    <text evidence="1">The sequence shown here is derived from an EMBL/GenBank/DDBJ whole genome shotgun (WGS) entry which is preliminary data.</text>
</comment>
<evidence type="ECO:0000313" key="1">
    <source>
        <dbReference type="EMBL" id="OAA34480.1"/>
    </source>
</evidence>
<organism evidence="1 2">
    <name type="scientific">Metarhizium rileyi (strain RCEF 4871)</name>
    <name type="common">Nomuraea rileyi</name>
    <dbReference type="NCBI Taxonomy" id="1649241"/>
    <lineage>
        <taxon>Eukaryota</taxon>
        <taxon>Fungi</taxon>
        <taxon>Dikarya</taxon>
        <taxon>Ascomycota</taxon>
        <taxon>Pezizomycotina</taxon>
        <taxon>Sordariomycetes</taxon>
        <taxon>Hypocreomycetidae</taxon>
        <taxon>Hypocreales</taxon>
        <taxon>Clavicipitaceae</taxon>
        <taxon>Metarhizium</taxon>
    </lineage>
</organism>
<gene>
    <name evidence="1" type="ORF">NOR_08425</name>
</gene>
<evidence type="ECO:0000313" key="2">
    <source>
        <dbReference type="Proteomes" id="UP000243498"/>
    </source>
</evidence>